<keyword evidence="2 6" id="KW-0597">Phosphoprotein</keyword>
<evidence type="ECO:0000256" key="3">
    <source>
        <dbReference type="ARBA" id="ARBA00022630"/>
    </source>
</evidence>
<sequence length="216" mass="23366">MPLSSIGKNGLILAAFAVVTTGLIALTYDGTKHKIDAQRAAKKLSTLNQVIPPDYYNNRLFMDCIEVNASALGRESKSVYRARQDGSDKALAVEFTAPDGYSGNIDLILGVSSDGEVLGVRVLEHAETPGLGDKIEMSVSDWMLSFNGKSYSQENAKRWRVKKDGGQFDQFTGATITPRAVVSSVARALAYINDNQSALFNQPANCQVSADREQQG</sequence>
<keyword evidence="6" id="KW-0997">Cell inner membrane</keyword>
<dbReference type="SMART" id="SM00900">
    <property type="entry name" value="FMN_bind"/>
    <property type="match status" value="1"/>
</dbReference>
<evidence type="ECO:0000256" key="1">
    <source>
        <dbReference type="ARBA" id="ARBA00022448"/>
    </source>
</evidence>
<dbReference type="NCBIfam" id="NF002519">
    <property type="entry name" value="PRK01908.1"/>
    <property type="match status" value="1"/>
</dbReference>
<dbReference type="Pfam" id="PF04205">
    <property type="entry name" value="FMN_bind"/>
    <property type="match status" value="1"/>
</dbReference>
<keyword evidence="6" id="KW-1133">Transmembrane helix</keyword>
<evidence type="ECO:0000256" key="2">
    <source>
        <dbReference type="ARBA" id="ARBA00022553"/>
    </source>
</evidence>
<keyword evidence="3 6" id="KW-0285">Flavoprotein</keyword>
<organism evidence="8 9">
    <name type="scientific">Alteromonas gilva</name>
    <dbReference type="NCBI Taxonomy" id="2987522"/>
    <lineage>
        <taxon>Bacteria</taxon>
        <taxon>Pseudomonadati</taxon>
        <taxon>Pseudomonadota</taxon>
        <taxon>Gammaproteobacteria</taxon>
        <taxon>Alteromonadales</taxon>
        <taxon>Alteromonadaceae</taxon>
        <taxon>Alteromonas/Salinimonas group</taxon>
        <taxon>Alteromonas</taxon>
    </lineage>
</organism>
<dbReference type="Proteomes" id="UP001218788">
    <property type="component" value="Unassembled WGS sequence"/>
</dbReference>
<comment type="function">
    <text evidence="6">Part of a membrane-bound complex that couples electron transfer with translocation of ions across the membrane.</text>
</comment>
<comment type="subcellular location">
    <subcellularLocation>
        <location evidence="6">Cell inner membrane</location>
        <topology evidence="6">Single-pass membrane protein</topology>
    </subcellularLocation>
</comment>
<name>A0ABT5L3K6_9ALTE</name>
<proteinExistence type="inferred from homology"/>
<evidence type="ECO:0000259" key="7">
    <source>
        <dbReference type="SMART" id="SM00900"/>
    </source>
</evidence>
<feature type="modified residue" description="FMN phosphoryl threonine" evidence="6">
    <location>
        <position position="175"/>
    </location>
</feature>
<evidence type="ECO:0000256" key="5">
    <source>
        <dbReference type="ARBA" id="ARBA00022982"/>
    </source>
</evidence>
<evidence type="ECO:0000256" key="4">
    <source>
        <dbReference type="ARBA" id="ARBA00022643"/>
    </source>
</evidence>
<keyword evidence="6" id="KW-1003">Cell membrane</keyword>
<dbReference type="HAMAP" id="MF_00479">
    <property type="entry name" value="RsxG_RnfG"/>
    <property type="match status" value="1"/>
</dbReference>
<keyword evidence="6" id="KW-1278">Translocase</keyword>
<comment type="caution">
    <text evidence="8">The sequence shown here is derived from an EMBL/GenBank/DDBJ whole genome shotgun (WGS) entry which is preliminary data.</text>
</comment>
<keyword evidence="1 6" id="KW-0813">Transport</keyword>
<comment type="subunit">
    <text evidence="6">The complex is composed of six subunits: RnfA, RnfB, RnfC, RnfD, RnfE and RnfG.</text>
</comment>
<evidence type="ECO:0000256" key="6">
    <source>
        <dbReference type="HAMAP-Rule" id="MF_00479"/>
    </source>
</evidence>
<dbReference type="InterPro" id="IPR010209">
    <property type="entry name" value="Ion_transpt_RnfG/RsxG"/>
</dbReference>
<protein>
    <recommendedName>
        <fullName evidence="6">Ion-translocating oxidoreductase complex subunit G</fullName>
        <ecNumber evidence="6">7.-.-.-</ecNumber>
    </recommendedName>
    <alternativeName>
        <fullName evidence="6">Rnf electron transport complex subunit G</fullName>
    </alternativeName>
</protein>
<dbReference type="RefSeq" id="WP_273641022.1">
    <property type="nucleotide sequence ID" value="NZ_JAQQXP010000001.1"/>
</dbReference>
<keyword evidence="5 6" id="KW-0249">Electron transport</keyword>
<dbReference type="EC" id="7.-.-.-" evidence="6"/>
<comment type="cofactor">
    <cofactor evidence="6">
        <name>FMN</name>
        <dbReference type="ChEBI" id="CHEBI:58210"/>
    </cofactor>
</comment>
<dbReference type="PANTHER" id="PTHR36118:SF1">
    <property type="entry name" value="ION-TRANSLOCATING OXIDOREDUCTASE COMPLEX SUBUNIT G"/>
    <property type="match status" value="1"/>
</dbReference>
<evidence type="ECO:0000313" key="9">
    <source>
        <dbReference type="Proteomes" id="UP001218788"/>
    </source>
</evidence>
<keyword evidence="6" id="KW-0472">Membrane</keyword>
<keyword evidence="6" id="KW-0812">Transmembrane</keyword>
<evidence type="ECO:0000313" key="8">
    <source>
        <dbReference type="EMBL" id="MDC8831618.1"/>
    </source>
</evidence>
<keyword evidence="4 6" id="KW-0288">FMN</keyword>
<reference evidence="8 9" key="1">
    <citation type="submission" date="2022-10" db="EMBL/GenBank/DDBJ databases">
        <title>Alteromonas sp. chi3 Genome sequencing.</title>
        <authorList>
            <person name="Park S."/>
        </authorList>
    </citation>
    <scope>NUCLEOTIDE SEQUENCE [LARGE SCALE GENOMIC DNA]</scope>
    <source>
        <strain evidence="9">chi3</strain>
    </source>
</reference>
<dbReference type="EMBL" id="JAQQXP010000001">
    <property type="protein sequence ID" value="MDC8831618.1"/>
    <property type="molecule type" value="Genomic_DNA"/>
</dbReference>
<comment type="similarity">
    <text evidence="6">Belongs to the RnfG family.</text>
</comment>
<feature type="domain" description="FMN-binding" evidence="7">
    <location>
        <begin position="100"/>
        <end position="192"/>
    </location>
</feature>
<dbReference type="InterPro" id="IPR007329">
    <property type="entry name" value="FMN-bd"/>
</dbReference>
<gene>
    <name evidence="8" type="primary">rsxG</name>
    <name evidence="6" type="synonym">rnfG</name>
    <name evidence="8" type="ORF">OIK42_12700</name>
</gene>
<dbReference type="PANTHER" id="PTHR36118">
    <property type="entry name" value="ION-TRANSLOCATING OXIDOREDUCTASE COMPLEX SUBUNIT G"/>
    <property type="match status" value="1"/>
</dbReference>
<dbReference type="PIRSF" id="PIRSF006091">
    <property type="entry name" value="E_trnsport_RnfG"/>
    <property type="match status" value="1"/>
</dbReference>
<accession>A0ABT5L3K6</accession>
<keyword evidence="9" id="KW-1185">Reference proteome</keyword>
<dbReference type="NCBIfam" id="TIGR01947">
    <property type="entry name" value="rnfG"/>
    <property type="match status" value="1"/>
</dbReference>